<gene>
    <name evidence="3" type="ORF">L596_029929</name>
</gene>
<evidence type="ECO:0000313" key="4">
    <source>
        <dbReference type="Proteomes" id="UP000298663"/>
    </source>
</evidence>
<dbReference type="EMBL" id="AZBU02000013">
    <property type="protein sequence ID" value="TKR58490.1"/>
    <property type="molecule type" value="Genomic_DNA"/>
</dbReference>
<dbReference type="Proteomes" id="UP000298663">
    <property type="component" value="Unassembled WGS sequence"/>
</dbReference>
<keyword evidence="4" id="KW-1185">Reference proteome</keyword>
<keyword evidence="2" id="KW-0732">Signal</keyword>
<reference evidence="3 4" key="1">
    <citation type="journal article" date="2015" name="Genome Biol.">
        <title>Comparative genomics of Steinernema reveals deeply conserved gene regulatory networks.</title>
        <authorList>
            <person name="Dillman A.R."/>
            <person name="Macchietto M."/>
            <person name="Porter C.F."/>
            <person name="Rogers A."/>
            <person name="Williams B."/>
            <person name="Antoshechkin I."/>
            <person name="Lee M.M."/>
            <person name="Goodwin Z."/>
            <person name="Lu X."/>
            <person name="Lewis E.E."/>
            <person name="Goodrich-Blair H."/>
            <person name="Stock S.P."/>
            <person name="Adams B.J."/>
            <person name="Sternberg P.W."/>
            <person name="Mortazavi A."/>
        </authorList>
    </citation>
    <scope>NUCLEOTIDE SEQUENCE [LARGE SCALE GENOMIC DNA]</scope>
    <source>
        <strain evidence="3 4">ALL</strain>
    </source>
</reference>
<organism evidence="3 4">
    <name type="scientific">Steinernema carpocapsae</name>
    <name type="common">Entomopathogenic nematode</name>
    <dbReference type="NCBI Taxonomy" id="34508"/>
    <lineage>
        <taxon>Eukaryota</taxon>
        <taxon>Metazoa</taxon>
        <taxon>Ecdysozoa</taxon>
        <taxon>Nematoda</taxon>
        <taxon>Chromadorea</taxon>
        <taxon>Rhabditida</taxon>
        <taxon>Tylenchina</taxon>
        <taxon>Panagrolaimomorpha</taxon>
        <taxon>Strongyloidoidea</taxon>
        <taxon>Steinernematidae</taxon>
        <taxon>Steinernema</taxon>
    </lineage>
</organism>
<accession>A0A4U5LR79</accession>
<name>A0A4U5LR79_STECR</name>
<evidence type="ECO:0000256" key="1">
    <source>
        <dbReference type="SAM" id="MobiDB-lite"/>
    </source>
</evidence>
<reference evidence="3 4" key="2">
    <citation type="journal article" date="2019" name="G3 (Bethesda)">
        <title>Hybrid Assembly of the Genome of the Entomopathogenic Nematode Steinernema carpocapsae Identifies the X-Chromosome.</title>
        <authorList>
            <person name="Serra L."/>
            <person name="Macchietto M."/>
            <person name="Macias-Munoz A."/>
            <person name="McGill C.J."/>
            <person name="Rodriguez I.M."/>
            <person name="Rodriguez B."/>
            <person name="Murad R."/>
            <person name="Mortazavi A."/>
        </authorList>
    </citation>
    <scope>NUCLEOTIDE SEQUENCE [LARGE SCALE GENOMIC DNA]</scope>
    <source>
        <strain evidence="3 4">ALL</strain>
    </source>
</reference>
<feature type="chain" id="PRO_5020505744" evidence="2">
    <location>
        <begin position="17"/>
        <end position="141"/>
    </location>
</feature>
<evidence type="ECO:0000313" key="3">
    <source>
        <dbReference type="EMBL" id="TKR58490.1"/>
    </source>
</evidence>
<protein>
    <submittedName>
        <fullName evidence="3">Uncharacterized protein</fullName>
    </submittedName>
</protein>
<evidence type="ECO:0000256" key="2">
    <source>
        <dbReference type="SAM" id="SignalP"/>
    </source>
</evidence>
<feature type="region of interest" description="Disordered" evidence="1">
    <location>
        <begin position="26"/>
        <end position="73"/>
    </location>
</feature>
<feature type="signal peptide" evidence="2">
    <location>
        <begin position="1"/>
        <end position="16"/>
    </location>
</feature>
<comment type="caution">
    <text evidence="3">The sequence shown here is derived from an EMBL/GenBank/DDBJ whole genome shotgun (WGS) entry which is preliminary data.</text>
</comment>
<proteinExistence type="predicted"/>
<dbReference type="AlphaFoldDB" id="A0A4U5LR79"/>
<sequence>MKLLVIGFLFEGLVYGGPIWESRDHRSAPIDQDNQDSDKESASNVFGVENNHHRSAPIDQDNQDSQAAVTDKNDPSLVSSVTLLHPFSFDSHANLSTSGRTQKCENLKKLTNKIYNRFFNLSAQFILNFKRFGESSFVVRL</sequence>